<evidence type="ECO:0000313" key="4">
    <source>
        <dbReference type="Proteomes" id="UP000001449"/>
    </source>
</evidence>
<dbReference type="Proteomes" id="UP000001449">
    <property type="component" value="Chromosome 2"/>
</dbReference>
<dbReference type="FunFam" id="1.10.472.10:FF:000372">
    <property type="entry name" value="Uncharacterized protein"/>
    <property type="match status" value="1"/>
</dbReference>
<reference evidence="3 4" key="2">
    <citation type="journal article" date="2008" name="Nature">
        <title>The Phaeodactylum genome reveals the evolutionary history of diatom genomes.</title>
        <authorList>
            <person name="Bowler C."/>
            <person name="Allen A.E."/>
            <person name="Badger J.H."/>
            <person name="Grimwood J."/>
            <person name="Jabbari K."/>
            <person name="Kuo A."/>
            <person name="Maheswari U."/>
            <person name="Martens C."/>
            <person name="Maumus F."/>
            <person name="Otillar R.P."/>
            <person name="Rayko E."/>
            <person name="Salamov A."/>
            <person name="Vandepoele K."/>
            <person name="Beszteri B."/>
            <person name="Gruber A."/>
            <person name="Heijde M."/>
            <person name="Katinka M."/>
            <person name="Mock T."/>
            <person name="Valentin K."/>
            <person name="Verret F."/>
            <person name="Berges J.A."/>
            <person name="Brownlee C."/>
            <person name="Cadoret J.P."/>
            <person name="Chiovitti A."/>
            <person name="Choi C.J."/>
            <person name="Coesel S."/>
            <person name="De Martino A."/>
            <person name="Detter J.C."/>
            <person name="Durkin C."/>
            <person name="Falciatore A."/>
            <person name="Fournet J."/>
            <person name="Haruta M."/>
            <person name="Huysman M.J."/>
            <person name="Jenkins B.D."/>
            <person name="Jiroutova K."/>
            <person name="Jorgensen R.E."/>
            <person name="Joubert Y."/>
            <person name="Kaplan A."/>
            <person name="Kroger N."/>
            <person name="Kroth P.G."/>
            <person name="La Roche J."/>
            <person name="Lindquist E."/>
            <person name="Lommer M."/>
            <person name="Martin-Jezequel V."/>
            <person name="Lopez P.J."/>
            <person name="Lucas S."/>
            <person name="Mangogna M."/>
            <person name="McGinnis K."/>
            <person name="Medlin L.K."/>
            <person name="Montsant A."/>
            <person name="Oudot-Le Secq M.P."/>
            <person name="Napoli C."/>
            <person name="Obornik M."/>
            <person name="Parker M.S."/>
            <person name="Petit J.L."/>
            <person name="Porcel B.M."/>
            <person name="Poulsen N."/>
            <person name="Robison M."/>
            <person name="Rychlewski L."/>
            <person name="Rynearson T.A."/>
            <person name="Schmutz J."/>
            <person name="Shapiro H."/>
            <person name="Siaut M."/>
            <person name="Stanley M."/>
            <person name="Sussman M.R."/>
            <person name="Taylor A.R."/>
            <person name="Vardi A."/>
            <person name="von Dassow P."/>
            <person name="Vyverman W."/>
            <person name="Willis A."/>
            <person name="Wyrwicz L.S."/>
            <person name="Rokhsar D.S."/>
            <person name="Weissenbach J."/>
            <person name="Armbrust E.V."/>
            <person name="Green B.R."/>
            <person name="Van de Peer Y."/>
            <person name="Grigoriev I.V."/>
        </authorList>
    </citation>
    <scope>NUCLEOTIDE SEQUENCE [LARGE SCALE GENOMIC DNA]</scope>
    <source>
        <strain evidence="3 4">CCMP1335</strain>
    </source>
</reference>
<keyword evidence="4" id="KW-1185">Reference proteome</keyword>
<dbReference type="GO" id="GO:0005634">
    <property type="term" value="C:nucleus"/>
    <property type="evidence" value="ECO:0000318"/>
    <property type="project" value="GO_Central"/>
</dbReference>
<evidence type="ECO:0000259" key="2">
    <source>
        <dbReference type="Pfam" id="PF00134"/>
    </source>
</evidence>
<gene>
    <name evidence="3" type="ORF">THAPSDRAFT_268354</name>
</gene>
<dbReference type="PaxDb" id="35128-Thaps268354"/>
<dbReference type="GO" id="GO:0005737">
    <property type="term" value="C:cytoplasm"/>
    <property type="evidence" value="ECO:0000318"/>
    <property type="project" value="GO_Central"/>
</dbReference>
<dbReference type="InterPro" id="IPR006671">
    <property type="entry name" value="Cyclin_N"/>
</dbReference>
<dbReference type="GO" id="GO:0016538">
    <property type="term" value="F:cyclin-dependent protein serine/threonine kinase regulator activity"/>
    <property type="evidence" value="ECO:0000318"/>
    <property type="project" value="GO_Central"/>
</dbReference>
<dbReference type="GO" id="GO:0000082">
    <property type="term" value="P:G1/S transition of mitotic cell cycle"/>
    <property type="evidence" value="ECO:0000318"/>
    <property type="project" value="GO_Central"/>
</dbReference>
<name>B8BVI5_THAPS</name>
<dbReference type="EMBL" id="CM000639">
    <property type="protein sequence ID" value="EED95469.1"/>
    <property type="molecule type" value="Genomic_DNA"/>
</dbReference>
<dbReference type="AlphaFoldDB" id="B8BVI5"/>
<feature type="region of interest" description="Disordered" evidence="1">
    <location>
        <begin position="298"/>
        <end position="335"/>
    </location>
</feature>
<dbReference type="KEGG" id="tps:THAPSDRAFT_268354"/>
<dbReference type="Pfam" id="PF00134">
    <property type="entry name" value="Cyclin_N"/>
    <property type="match status" value="1"/>
</dbReference>
<feature type="domain" description="Cyclin N-terminal" evidence="2">
    <location>
        <begin position="75"/>
        <end position="185"/>
    </location>
</feature>
<dbReference type="RefSeq" id="XP_002288026.1">
    <property type="nucleotide sequence ID" value="XM_002287990.1"/>
</dbReference>
<dbReference type="FunFam" id="1.10.472.10:FF:000093">
    <property type="entry name" value="Predicted protein"/>
    <property type="match status" value="1"/>
</dbReference>
<dbReference type="InterPro" id="IPR039361">
    <property type="entry name" value="Cyclin"/>
</dbReference>
<dbReference type="eggNOG" id="KOG0656">
    <property type="taxonomic scope" value="Eukaryota"/>
</dbReference>
<dbReference type="InterPro" id="IPR036915">
    <property type="entry name" value="Cyclin-like_sf"/>
</dbReference>
<dbReference type="STRING" id="35128.B8BVI5"/>
<dbReference type="HOGENOM" id="CLU_067459_1_0_1"/>
<protein>
    <recommendedName>
        <fullName evidence="2">Cyclin N-terminal domain-containing protein</fullName>
    </recommendedName>
</protein>
<dbReference type="Gene3D" id="1.10.472.10">
    <property type="entry name" value="Cyclin-like"/>
    <property type="match status" value="2"/>
</dbReference>
<accession>B8BVI5</accession>
<feature type="compositionally biased region" description="Low complexity" evidence="1">
    <location>
        <begin position="298"/>
        <end position="315"/>
    </location>
</feature>
<dbReference type="GeneID" id="7452493"/>
<evidence type="ECO:0000256" key="1">
    <source>
        <dbReference type="SAM" id="MobiDB-lite"/>
    </source>
</evidence>
<dbReference type="GO" id="GO:0000307">
    <property type="term" value="C:cyclin-dependent protein kinase holoenzyme complex"/>
    <property type="evidence" value="ECO:0000318"/>
    <property type="project" value="GO_Central"/>
</dbReference>
<organism evidence="3 4">
    <name type="scientific">Thalassiosira pseudonana</name>
    <name type="common">Marine diatom</name>
    <name type="synonym">Cyclotella nana</name>
    <dbReference type="NCBI Taxonomy" id="35128"/>
    <lineage>
        <taxon>Eukaryota</taxon>
        <taxon>Sar</taxon>
        <taxon>Stramenopiles</taxon>
        <taxon>Ochrophyta</taxon>
        <taxon>Bacillariophyta</taxon>
        <taxon>Coscinodiscophyceae</taxon>
        <taxon>Thalassiosirophycidae</taxon>
        <taxon>Thalassiosirales</taxon>
        <taxon>Thalassiosiraceae</taxon>
        <taxon>Thalassiosira</taxon>
    </lineage>
</organism>
<proteinExistence type="predicted"/>
<evidence type="ECO:0000313" key="3">
    <source>
        <dbReference type="EMBL" id="EED95469.1"/>
    </source>
</evidence>
<reference evidence="3 4" key="1">
    <citation type="journal article" date="2004" name="Science">
        <title>The genome of the diatom Thalassiosira pseudonana: ecology, evolution, and metabolism.</title>
        <authorList>
            <person name="Armbrust E.V."/>
            <person name="Berges J.A."/>
            <person name="Bowler C."/>
            <person name="Green B.R."/>
            <person name="Martinez D."/>
            <person name="Putnam N.H."/>
            <person name="Zhou S."/>
            <person name="Allen A.E."/>
            <person name="Apt K.E."/>
            <person name="Bechner M."/>
            <person name="Brzezinski M.A."/>
            <person name="Chaal B.K."/>
            <person name="Chiovitti A."/>
            <person name="Davis A.K."/>
            <person name="Demarest M.S."/>
            <person name="Detter J.C."/>
            <person name="Glavina T."/>
            <person name="Goodstein D."/>
            <person name="Hadi M.Z."/>
            <person name="Hellsten U."/>
            <person name="Hildebrand M."/>
            <person name="Jenkins B.D."/>
            <person name="Jurka J."/>
            <person name="Kapitonov V.V."/>
            <person name="Kroger N."/>
            <person name="Lau W.W."/>
            <person name="Lane T.W."/>
            <person name="Larimer F.W."/>
            <person name="Lippmeier J.C."/>
            <person name="Lucas S."/>
            <person name="Medina M."/>
            <person name="Montsant A."/>
            <person name="Obornik M."/>
            <person name="Parker M.S."/>
            <person name="Palenik B."/>
            <person name="Pazour G.J."/>
            <person name="Richardson P.M."/>
            <person name="Rynearson T.A."/>
            <person name="Saito M.A."/>
            <person name="Schwartz D.C."/>
            <person name="Thamatrakoln K."/>
            <person name="Valentin K."/>
            <person name="Vardi A."/>
            <person name="Wilkerson F.P."/>
            <person name="Rokhsar D.S."/>
        </authorList>
    </citation>
    <scope>NUCLEOTIDE SEQUENCE [LARGE SCALE GENOMIC DNA]</scope>
    <source>
        <strain evidence="3 4">CCMP1335</strain>
    </source>
</reference>
<dbReference type="PANTHER" id="PTHR10177">
    <property type="entry name" value="CYCLINS"/>
    <property type="match status" value="1"/>
</dbReference>
<sequence>MVPQRIQFQTCLSASATAATSHPTPASSTNNPYLIDQIHAMQRQESTSYKVSTDYLNTPIHEAASTAPSPTLDNLVNPTDRETLCSWAYNIIDACELERQIAVIAMTYLDRFMASKSHRAQFALLNRRQFQLAFITCLIISLKSRAGMKVESDFVSEVICQQMYQPSEIVDMEKEVLMALDWRLNGPCVHDFVQSFVELVFPSDEKSSRGSSLSVEDIGTVQQYAEIQAESAMTDYLLALQDPSAIAFASLLCAMQSLNVPLCDRYSFIQSVAAVTGLNAADLKVQVICNRLMNVSGDDNSHLSSSLSPTRTSSNYEQQSGKNYRPYVSPVSSNR</sequence>
<dbReference type="SUPFAM" id="SSF47954">
    <property type="entry name" value="Cyclin-like"/>
    <property type="match status" value="1"/>
</dbReference>
<dbReference type="InParanoid" id="B8BVI5"/>